<dbReference type="InterPro" id="IPR006809">
    <property type="entry name" value="TAFII28_dom"/>
</dbReference>
<dbReference type="GO" id="GO:0005669">
    <property type="term" value="C:transcription factor TFIID complex"/>
    <property type="evidence" value="ECO:0007669"/>
    <property type="project" value="InterPro"/>
</dbReference>
<evidence type="ECO:0000313" key="11">
    <source>
        <dbReference type="Proteomes" id="UP000825935"/>
    </source>
</evidence>
<dbReference type="InterPro" id="IPR009072">
    <property type="entry name" value="Histone-fold"/>
</dbReference>
<feature type="region of interest" description="Disordered" evidence="8">
    <location>
        <begin position="1"/>
        <end position="126"/>
    </location>
</feature>
<dbReference type="PANTHER" id="PTHR13218:SF8">
    <property type="entry name" value="TRANSCRIPTION INITIATION FACTOR TFIID SUBUNIT 11"/>
    <property type="match status" value="1"/>
</dbReference>
<feature type="compositionally biased region" description="Basic and acidic residues" evidence="8">
    <location>
        <begin position="76"/>
        <end position="87"/>
    </location>
</feature>
<dbReference type="EMBL" id="CM035422">
    <property type="protein sequence ID" value="KAH7372947.1"/>
    <property type="molecule type" value="Genomic_DNA"/>
</dbReference>
<organism evidence="10 11">
    <name type="scientific">Ceratopteris richardii</name>
    <name type="common">Triangle waterfern</name>
    <dbReference type="NCBI Taxonomy" id="49495"/>
    <lineage>
        <taxon>Eukaryota</taxon>
        <taxon>Viridiplantae</taxon>
        <taxon>Streptophyta</taxon>
        <taxon>Embryophyta</taxon>
        <taxon>Tracheophyta</taxon>
        <taxon>Polypodiopsida</taxon>
        <taxon>Polypodiidae</taxon>
        <taxon>Polypodiales</taxon>
        <taxon>Pteridineae</taxon>
        <taxon>Pteridaceae</taxon>
        <taxon>Parkerioideae</taxon>
        <taxon>Ceratopteris</taxon>
    </lineage>
</organism>
<comment type="function">
    <text evidence="7">TAFs are components of the transcription factor IID (TFIID) complex that is essential for mediating regulation of RNA polymerase transcription.</text>
</comment>
<dbReference type="PANTHER" id="PTHR13218">
    <property type="entry name" value="TRANSCRIPTION INITIATION FACTOR TFIID SUBUNIT 11-RELATED"/>
    <property type="match status" value="1"/>
</dbReference>
<name>A0A8T2SWM9_CERRI</name>
<evidence type="ECO:0000256" key="6">
    <source>
        <dbReference type="ARBA" id="ARBA00023242"/>
    </source>
</evidence>
<dbReference type="Pfam" id="PF04719">
    <property type="entry name" value="TAFII28"/>
    <property type="match status" value="1"/>
</dbReference>
<dbReference type="GO" id="GO:0051123">
    <property type="term" value="P:RNA polymerase II preinitiation complex assembly"/>
    <property type="evidence" value="ECO:0007669"/>
    <property type="project" value="InterPro"/>
</dbReference>
<dbReference type="OrthoDB" id="28335at2759"/>
<evidence type="ECO:0000259" key="9">
    <source>
        <dbReference type="Pfam" id="PF04719"/>
    </source>
</evidence>
<accession>A0A8T2SWM9</accession>
<evidence type="ECO:0000256" key="4">
    <source>
        <dbReference type="ARBA" id="ARBA00023159"/>
    </source>
</evidence>
<keyword evidence="4" id="KW-0010">Activator</keyword>
<dbReference type="SUPFAM" id="SSF47113">
    <property type="entry name" value="Histone-fold"/>
    <property type="match status" value="1"/>
</dbReference>
<feature type="compositionally biased region" description="Acidic residues" evidence="8">
    <location>
        <begin position="47"/>
        <end position="67"/>
    </location>
</feature>
<evidence type="ECO:0000256" key="5">
    <source>
        <dbReference type="ARBA" id="ARBA00023163"/>
    </source>
</evidence>
<dbReference type="GO" id="GO:0016251">
    <property type="term" value="F:RNA polymerase II general transcription initiation factor activity"/>
    <property type="evidence" value="ECO:0007669"/>
    <property type="project" value="TreeGrafter"/>
</dbReference>
<dbReference type="Gene3D" id="1.10.20.10">
    <property type="entry name" value="Histone, subunit A"/>
    <property type="match status" value="1"/>
</dbReference>
<dbReference type="CDD" id="cd08048">
    <property type="entry name" value="HFD_TAF11"/>
    <property type="match status" value="1"/>
</dbReference>
<proteinExistence type="inferred from homology"/>
<keyword evidence="6" id="KW-0539">Nucleus</keyword>
<keyword evidence="5" id="KW-0804">Transcription</keyword>
<evidence type="ECO:0000256" key="2">
    <source>
        <dbReference type="ARBA" id="ARBA00009788"/>
    </source>
</evidence>
<dbReference type="GO" id="GO:0046982">
    <property type="term" value="F:protein heterodimerization activity"/>
    <property type="evidence" value="ECO:0007669"/>
    <property type="project" value="InterPro"/>
</dbReference>
<keyword evidence="11" id="KW-1185">Reference proteome</keyword>
<comment type="subcellular location">
    <subcellularLocation>
        <location evidence="1">Nucleus</location>
    </subcellularLocation>
</comment>
<evidence type="ECO:0000256" key="1">
    <source>
        <dbReference type="ARBA" id="ARBA00004123"/>
    </source>
</evidence>
<feature type="domain" description="TAFII28-like protein" evidence="9">
    <location>
        <begin position="137"/>
        <end position="221"/>
    </location>
</feature>
<evidence type="ECO:0000313" key="10">
    <source>
        <dbReference type="EMBL" id="KAH7372947.1"/>
    </source>
</evidence>
<feature type="compositionally biased region" description="Acidic residues" evidence="8">
    <location>
        <begin position="10"/>
        <end position="35"/>
    </location>
</feature>
<dbReference type="OMA" id="MDMPDID"/>
<gene>
    <name evidence="10" type="ORF">KP509_17G030600</name>
</gene>
<protein>
    <recommendedName>
        <fullName evidence="9">TAFII28-like protein domain-containing protein</fullName>
    </recommendedName>
</protein>
<comment type="caution">
    <text evidence="10">The sequence shown here is derived from an EMBL/GenBank/DDBJ whole genome shotgun (WGS) entry which is preliminary data.</text>
</comment>
<dbReference type="Proteomes" id="UP000825935">
    <property type="component" value="Chromosome 17"/>
</dbReference>
<evidence type="ECO:0000256" key="7">
    <source>
        <dbReference type="ARBA" id="ARBA00058775"/>
    </source>
</evidence>
<dbReference type="FunFam" id="1.10.20.10:FF:000055">
    <property type="entry name" value="Transcription initiation factor TFIID subunit 11"/>
    <property type="match status" value="1"/>
</dbReference>
<keyword evidence="3" id="KW-0805">Transcription regulation</keyword>
<sequence>MKRTAAEMEGGPEDEEEDEDEEEGDAEDDEEEIAEDKERPMLQQQGEDAEDFDIGEGDDNLDEDLEEQQPILRMPKPAEIRERKGGSDDEDEKGAASSLAMGTRSVKGKDEEEEDEEPLDVEYAKSQTIDPERIQAIMAEFTKDQMSRYECYRRSNFPKANMRRLLQSVAGCPISIPMTIVMSGIAKMFVGELVETGRTVMTERKETGPLRPCHIREAHRRLKLKGKVPLRSRPRLFH</sequence>
<comment type="similarity">
    <text evidence="2">Belongs to the TAF11 family.</text>
</comment>
<dbReference type="InterPro" id="IPR045127">
    <property type="entry name" value="TAF11-like"/>
</dbReference>
<evidence type="ECO:0000256" key="3">
    <source>
        <dbReference type="ARBA" id="ARBA00023015"/>
    </source>
</evidence>
<dbReference type="AlphaFoldDB" id="A0A8T2SWM9"/>
<evidence type="ECO:0000256" key="8">
    <source>
        <dbReference type="SAM" id="MobiDB-lite"/>
    </source>
</evidence>
<reference evidence="10" key="1">
    <citation type="submission" date="2021-08" db="EMBL/GenBank/DDBJ databases">
        <title>WGS assembly of Ceratopteris richardii.</title>
        <authorList>
            <person name="Marchant D.B."/>
            <person name="Chen G."/>
            <person name="Jenkins J."/>
            <person name="Shu S."/>
            <person name="Leebens-Mack J."/>
            <person name="Grimwood J."/>
            <person name="Schmutz J."/>
            <person name="Soltis P."/>
            <person name="Soltis D."/>
            <person name="Chen Z.-H."/>
        </authorList>
    </citation>
    <scope>NUCLEOTIDE SEQUENCE</scope>
    <source>
        <strain evidence="10">Whitten #5841</strain>
        <tissue evidence="10">Leaf</tissue>
    </source>
</reference>
<feature type="compositionally biased region" description="Acidic residues" evidence="8">
    <location>
        <begin position="111"/>
        <end position="120"/>
    </location>
</feature>